<dbReference type="InterPro" id="IPR011990">
    <property type="entry name" value="TPR-like_helical_dom_sf"/>
</dbReference>
<dbReference type="PANTHER" id="PTHR45641:SF19">
    <property type="entry name" value="NEPHROCYSTIN-3"/>
    <property type="match status" value="1"/>
</dbReference>
<evidence type="ECO:0000256" key="3">
    <source>
        <dbReference type="ARBA" id="ARBA00022679"/>
    </source>
</evidence>
<evidence type="ECO:0000313" key="12">
    <source>
        <dbReference type="Proteomes" id="UP000663832"/>
    </source>
</evidence>
<dbReference type="AlphaFoldDB" id="A0A816CRH2"/>
<dbReference type="EMBL" id="CAJNOM010002106">
    <property type="protein sequence ID" value="CAF1626791.1"/>
    <property type="molecule type" value="Genomic_DNA"/>
</dbReference>
<comment type="caution">
    <text evidence="11">The sequence shown here is derived from an EMBL/GenBank/DDBJ whole genome shotgun (WGS) entry which is preliminary data.</text>
</comment>
<feature type="repeat" description="TPR" evidence="8">
    <location>
        <begin position="1131"/>
        <end position="1164"/>
    </location>
</feature>
<dbReference type="InterPro" id="IPR000768">
    <property type="entry name" value="ART"/>
</dbReference>
<organism evidence="11 12">
    <name type="scientific">Adineta steineri</name>
    <dbReference type="NCBI Taxonomy" id="433720"/>
    <lineage>
        <taxon>Eukaryota</taxon>
        <taxon>Metazoa</taxon>
        <taxon>Spiralia</taxon>
        <taxon>Gnathifera</taxon>
        <taxon>Rotifera</taxon>
        <taxon>Eurotatoria</taxon>
        <taxon>Bdelloidea</taxon>
        <taxon>Adinetida</taxon>
        <taxon>Adinetidae</taxon>
        <taxon>Adineta</taxon>
    </lineage>
</organism>
<keyword evidence="9" id="KW-0521">NADP</keyword>
<comment type="catalytic activity">
    <reaction evidence="7 9">
        <text>L-arginyl-[protein] + NAD(+) = N(omega)-(ADP-D-ribosyl)-L-arginyl-[protein] + nicotinamide + H(+)</text>
        <dbReference type="Rhea" id="RHEA:19149"/>
        <dbReference type="Rhea" id="RHEA-COMP:10532"/>
        <dbReference type="Rhea" id="RHEA-COMP:15087"/>
        <dbReference type="ChEBI" id="CHEBI:15378"/>
        <dbReference type="ChEBI" id="CHEBI:17154"/>
        <dbReference type="ChEBI" id="CHEBI:29965"/>
        <dbReference type="ChEBI" id="CHEBI:57540"/>
        <dbReference type="ChEBI" id="CHEBI:142554"/>
        <dbReference type="EC" id="2.4.2.31"/>
    </reaction>
</comment>
<proteinExistence type="inferred from homology"/>
<dbReference type="Gene3D" id="3.90.176.10">
    <property type="entry name" value="Toxin ADP-ribosyltransferase, Chain A, domain 1"/>
    <property type="match status" value="1"/>
</dbReference>
<dbReference type="InterPro" id="IPR019734">
    <property type="entry name" value="TPR_rpt"/>
</dbReference>
<evidence type="ECO:0000256" key="7">
    <source>
        <dbReference type="ARBA" id="ARBA00047597"/>
    </source>
</evidence>
<feature type="repeat" description="TPR" evidence="8">
    <location>
        <begin position="1089"/>
        <end position="1122"/>
    </location>
</feature>
<reference evidence="11" key="1">
    <citation type="submission" date="2021-02" db="EMBL/GenBank/DDBJ databases">
        <authorList>
            <person name="Nowell W R."/>
        </authorList>
    </citation>
    <scope>NUCLEOTIDE SEQUENCE</scope>
</reference>
<keyword evidence="3 9" id="KW-0808">Transferase</keyword>
<evidence type="ECO:0000256" key="6">
    <source>
        <dbReference type="ARBA" id="ARBA00022803"/>
    </source>
</evidence>
<keyword evidence="4" id="KW-0548">Nucleotidyltransferase</keyword>
<dbReference type="PROSITE" id="PS50005">
    <property type="entry name" value="TPR"/>
    <property type="match status" value="9"/>
</dbReference>
<keyword evidence="9" id="KW-0520">NAD</keyword>
<protein>
    <recommendedName>
        <fullName evidence="9">NAD(P)(+)--arginine ADP-ribosyltransferase</fullName>
        <ecNumber evidence="9">2.4.2.31</ecNumber>
    </recommendedName>
    <alternativeName>
        <fullName evidence="9">Mono(ADP-ribosyl)transferase</fullName>
    </alternativeName>
</protein>
<sequence length="1223" mass="143616">MDRKPISVDKYGSYGDKLRVKLRKRVADKNSTLNTGKIMSSMADQTLIPNAILFSNELSFKNSVIQTNTSEVQIQSIVPTEILLPNYQTMKRQFKPDHTINNFILFWFDPTIDIQNNNNDRLCFARLRNIVYTVIIFNDTDRCIDYLTDIHEEKVLLIANDDYSKDLIPMIHHTSSLDSVYIICKKQFKDENWIKKWIKIKGIFTDFSSVCNAIRKTVKQYYENEISISFWPKNENTSNQLDKSFMYTKILKEILLSIDFGELDIKDYIKPDQLMTFEKANKPQTIDNTKQNYGDYSPLWWYSKDPKFFDNLNSALRNMDINTIVKMGFFLTDLHRSIAQLHNEQFGKNDFQQPFIVYRGQNLSKTGLQNMVNSKNGLVSFNSFLSTSMDRNVSFVFVEGALQNPNMIAVLFVITIDSFHSSFPFADIREFSQFSIEMEVLFSMNTIFRIDNIEKIDNNDRLWQINLTLTNDDDPQLRDLTFRIRKETQGPTGLDRLSLLYIRLGQFKNAKELCEKLLYKQLNYERTIFLYQLLATINFSDGKFKESFRYYEKTLQILQNIFPINNINLAITYNNIGLIYGKMGQYSKAISHHQQSLDIFQKTLPLNNIHFAVCYNYLGEIYNETDEHSKSLEFHKKALNIFQDILSPNHPDIAVCYNYIARLYNNMKNYPNALLYYQKALEIYEKSLSSDHPDFAIYYTNIAMAYENTNDFSTALLFYEKAAVLLQHRHLPNHPCFAEANELVGAAYDKLGQHSKALDYYGKACKIREETRCPDHPDGRLRYCNIGEVIGLHESDRNAYEMPPRTCESHGTYLFYEYVTIASVYSRLGLHEKAFTFYQQTLNIWKKFLPKKYTMLGYYYTKISLTYWYQGKYEEALLYLKKAHNIYHKIVPRDDAKIADLFGNIGLVYECMNNISEALVYYDKALQVYREINVGCYKYIKEICNHIGEVFEEMGEYKRAISYFEQELHCKQRNNEDNYRSQALSYEKIGFIYNKIDKHSKAFLYHYEALKLQLKWYSLEQSQVDLSIDDIDKTDDKNTIAYYSLLASNYNKIGMEYTKIKALTKAILYHEQALNIILTNLPSNHSILIDCYEHLGELHDLMNDYSKSFVYFKKALDAQQQVRSIDYSKIAIYFNKIGCLNYKMGQISEAISYHEKALSILQNNLPQNHEAITVCYNYIGDIYTYSREYSKALSYFENVLNTKKKYLPYDHHEIEIIHYKIGS</sequence>
<keyword evidence="5" id="KW-0677">Repeat</keyword>
<keyword evidence="6 8" id="KW-0802">TPR repeat</keyword>
<evidence type="ECO:0000313" key="11">
    <source>
        <dbReference type="EMBL" id="CAF1626791.1"/>
    </source>
</evidence>
<dbReference type="Pfam" id="PF13424">
    <property type="entry name" value="TPR_12"/>
    <property type="match status" value="4"/>
</dbReference>
<feature type="repeat" description="TPR" evidence="8">
    <location>
        <begin position="738"/>
        <end position="771"/>
    </location>
</feature>
<dbReference type="SUPFAM" id="SSF48452">
    <property type="entry name" value="TPR-like"/>
    <property type="match status" value="3"/>
</dbReference>
<feature type="repeat" description="TPR" evidence="8">
    <location>
        <begin position="654"/>
        <end position="687"/>
    </location>
</feature>
<dbReference type="SUPFAM" id="SSF56399">
    <property type="entry name" value="ADP-ribosylation"/>
    <property type="match status" value="1"/>
</dbReference>
<dbReference type="OrthoDB" id="626167at2759"/>
<evidence type="ECO:0000256" key="5">
    <source>
        <dbReference type="ARBA" id="ARBA00022737"/>
    </source>
</evidence>
<gene>
    <name evidence="10" type="ORF">BJG266_LOCUS39746</name>
    <name evidence="11" type="ORF">QVE165_LOCUS56634</name>
</gene>
<dbReference type="GO" id="GO:0106274">
    <property type="term" value="F:NAD+-protein-arginine ADP-ribosyltransferase activity"/>
    <property type="evidence" value="ECO:0007669"/>
    <property type="project" value="UniProtKB-EC"/>
</dbReference>
<feature type="repeat" description="TPR" evidence="8">
    <location>
        <begin position="1173"/>
        <end position="1206"/>
    </location>
</feature>
<keyword evidence="2 9" id="KW-0328">Glycosyltransferase</keyword>
<dbReference type="Gene3D" id="1.25.40.10">
    <property type="entry name" value="Tetratricopeptide repeat domain"/>
    <property type="match status" value="5"/>
</dbReference>
<comment type="similarity">
    <text evidence="1 9">Belongs to the Arg-specific ADP-ribosyltransferase family.</text>
</comment>
<evidence type="ECO:0000256" key="9">
    <source>
        <dbReference type="RuleBase" id="RU361228"/>
    </source>
</evidence>
<feature type="repeat" description="TPR" evidence="8">
    <location>
        <begin position="612"/>
        <end position="645"/>
    </location>
</feature>
<evidence type="ECO:0000256" key="1">
    <source>
        <dbReference type="ARBA" id="ARBA00009558"/>
    </source>
</evidence>
<dbReference type="Pfam" id="PF13181">
    <property type="entry name" value="TPR_8"/>
    <property type="match status" value="2"/>
</dbReference>
<name>A0A816CRH2_9BILA</name>
<dbReference type="EMBL" id="CAJNOI010001777">
    <property type="protein sequence ID" value="CAF1438384.1"/>
    <property type="molecule type" value="Genomic_DNA"/>
</dbReference>
<feature type="repeat" description="TPR" evidence="8">
    <location>
        <begin position="941"/>
        <end position="974"/>
    </location>
</feature>
<evidence type="ECO:0000256" key="2">
    <source>
        <dbReference type="ARBA" id="ARBA00022676"/>
    </source>
</evidence>
<accession>A0A816CRH2</accession>
<dbReference type="SMART" id="SM00028">
    <property type="entry name" value="TPR"/>
    <property type="match status" value="16"/>
</dbReference>
<feature type="repeat" description="TPR" evidence="8">
    <location>
        <begin position="899"/>
        <end position="932"/>
    </location>
</feature>
<dbReference type="Pfam" id="PF13374">
    <property type="entry name" value="TPR_10"/>
    <property type="match status" value="2"/>
</dbReference>
<dbReference type="PROSITE" id="PS51996">
    <property type="entry name" value="TR_MART"/>
    <property type="match status" value="1"/>
</dbReference>
<dbReference type="Proteomes" id="UP000663832">
    <property type="component" value="Unassembled WGS sequence"/>
</dbReference>
<dbReference type="Pfam" id="PF13176">
    <property type="entry name" value="TPR_7"/>
    <property type="match status" value="1"/>
</dbReference>
<evidence type="ECO:0000256" key="8">
    <source>
        <dbReference type="PROSITE-ProRule" id="PRU00339"/>
    </source>
</evidence>
<evidence type="ECO:0000313" key="10">
    <source>
        <dbReference type="EMBL" id="CAF1438384.1"/>
    </source>
</evidence>
<feature type="repeat" description="TPR" evidence="8">
    <location>
        <begin position="570"/>
        <end position="603"/>
    </location>
</feature>
<dbReference type="EC" id="2.4.2.31" evidence="9"/>
<dbReference type="PANTHER" id="PTHR45641">
    <property type="entry name" value="TETRATRICOPEPTIDE REPEAT PROTEIN (AFU_ORTHOLOGUE AFUA_6G03870)"/>
    <property type="match status" value="1"/>
</dbReference>
<keyword evidence="12" id="KW-1185">Reference proteome</keyword>
<dbReference type="Proteomes" id="UP000663877">
    <property type="component" value="Unassembled WGS sequence"/>
</dbReference>
<dbReference type="GO" id="GO:0016779">
    <property type="term" value="F:nucleotidyltransferase activity"/>
    <property type="evidence" value="ECO:0007669"/>
    <property type="project" value="UniProtKB-KW"/>
</dbReference>
<feature type="non-terminal residue" evidence="11">
    <location>
        <position position="1223"/>
    </location>
</feature>
<evidence type="ECO:0000256" key="4">
    <source>
        <dbReference type="ARBA" id="ARBA00022695"/>
    </source>
</evidence>
<dbReference type="Pfam" id="PF01129">
    <property type="entry name" value="ART"/>
    <property type="match status" value="1"/>
</dbReference>